<dbReference type="GeneID" id="85364580"/>
<dbReference type="EMBL" id="JAUEPS010000089">
    <property type="protein sequence ID" value="KAK0439243.1"/>
    <property type="molecule type" value="Genomic_DNA"/>
</dbReference>
<dbReference type="AlphaFoldDB" id="A0AA39JEQ7"/>
<accession>A0AA39JEQ7</accession>
<protein>
    <submittedName>
        <fullName evidence="2">Uncharacterized protein</fullName>
    </submittedName>
</protein>
<organism evidence="2 3">
    <name type="scientific">Armillaria tabescens</name>
    <name type="common">Ringless honey mushroom</name>
    <name type="synonym">Agaricus tabescens</name>
    <dbReference type="NCBI Taxonomy" id="1929756"/>
    <lineage>
        <taxon>Eukaryota</taxon>
        <taxon>Fungi</taxon>
        <taxon>Dikarya</taxon>
        <taxon>Basidiomycota</taxon>
        <taxon>Agaricomycotina</taxon>
        <taxon>Agaricomycetes</taxon>
        <taxon>Agaricomycetidae</taxon>
        <taxon>Agaricales</taxon>
        <taxon>Marasmiineae</taxon>
        <taxon>Physalacriaceae</taxon>
        <taxon>Desarmillaria</taxon>
    </lineage>
</organism>
<keyword evidence="1" id="KW-0472">Membrane</keyword>
<reference evidence="2" key="1">
    <citation type="submission" date="2023-06" db="EMBL/GenBank/DDBJ databases">
        <authorList>
            <consortium name="Lawrence Berkeley National Laboratory"/>
            <person name="Ahrendt S."/>
            <person name="Sahu N."/>
            <person name="Indic B."/>
            <person name="Wong-Bajracharya J."/>
            <person name="Merenyi Z."/>
            <person name="Ke H.-M."/>
            <person name="Monk M."/>
            <person name="Kocsube S."/>
            <person name="Drula E."/>
            <person name="Lipzen A."/>
            <person name="Balint B."/>
            <person name="Henrissat B."/>
            <person name="Andreopoulos B."/>
            <person name="Martin F.M."/>
            <person name="Harder C.B."/>
            <person name="Rigling D."/>
            <person name="Ford K.L."/>
            <person name="Foster G.D."/>
            <person name="Pangilinan J."/>
            <person name="Papanicolaou A."/>
            <person name="Barry K."/>
            <person name="LaButti K."/>
            <person name="Viragh M."/>
            <person name="Koriabine M."/>
            <person name="Yan M."/>
            <person name="Riley R."/>
            <person name="Champramary S."/>
            <person name="Plett K.L."/>
            <person name="Tsai I.J."/>
            <person name="Slot J."/>
            <person name="Sipos G."/>
            <person name="Plett J."/>
            <person name="Nagy L.G."/>
            <person name="Grigoriev I.V."/>
        </authorList>
    </citation>
    <scope>NUCLEOTIDE SEQUENCE</scope>
    <source>
        <strain evidence="2">CCBAS 213</strain>
    </source>
</reference>
<dbReference type="RefSeq" id="XP_060323174.1">
    <property type="nucleotide sequence ID" value="XM_060481032.1"/>
</dbReference>
<proteinExistence type="predicted"/>
<dbReference type="Proteomes" id="UP001175211">
    <property type="component" value="Unassembled WGS sequence"/>
</dbReference>
<evidence type="ECO:0000256" key="1">
    <source>
        <dbReference type="SAM" id="Phobius"/>
    </source>
</evidence>
<comment type="caution">
    <text evidence="2">The sequence shown here is derived from an EMBL/GenBank/DDBJ whole genome shotgun (WGS) entry which is preliminary data.</text>
</comment>
<keyword evidence="3" id="KW-1185">Reference proteome</keyword>
<evidence type="ECO:0000313" key="3">
    <source>
        <dbReference type="Proteomes" id="UP001175211"/>
    </source>
</evidence>
<evidence type="ECO:0000313" key="2">
    <source>
        <dbReference type="EMBL" id="KAK0439243.1"/>
    </source>
</evidence>
<name>A0AA39JEQ7_ARMTA</name>
<gene>
    <name evidence="2" type="ORF">EV420DRAFT_1769536</name>
</gene>
<feature type="transmembrane region" description="Helical" evidence="1">
    <location>
        <begin position="62"/>
        <end position="82"/>
    </location>
</feature>
<sequence length="142" mass="14917">MSAAFSQSVSPVAMITQAATTIEKTLDMPSVSPLPMATTRPNPGAYVQPTIIQCHDPVARSLATVAVFFAIGMLILTTLLVLKIQKLKVRVGRWESAGDDHEVLFSTPSDASMYGDENKVLLGGVVEPALAEGAQAGSAVPH</sequence>
<keyword evidence="1" id="KW-0812">Transmembrane</keyword>
<keyword evidence="1" id="KW-1133">Transmembrane helix</keyword>